<dbReference type="Gramene" id="QL10p023427:mrna">
    <property type="protein sequence ID" value="QL10p023427:mrna"/>
    <property type="gene ID" value="QL10p023427"/>
</dbReference>
<proteinExistence type="predicted"/>
<protein>
    <submittedName>
        <fullName evidence="1">Uncharacterized protein</fullName>
    </submittedName>
</protein>
<accession>A0A7N2MQ47</accession>
<keyword evidence="2" id="KW-1185">Reference proteome</keyword>
<organism evidence="1 2">
    <name type="scientific">Quercus lobata</name>
    <name type="common">Valley oak</name>
    <dbReference type="NCBI Taxonomy" id="97700"/>
    <lineage>
        <taxon>Eukaryota</taxon>
        <taxon>Viridiplantae</taxon>
        <taxon>Streptophyta</taxon>
        <taxon>Embryophyta</taxon>
        <taxon>Tracheophyta</taxon>
        <taxon>Spermatophyta</taxon>
        <taxon>Magnoliopsida</taxon>
        <taxon>eudicotyledons</taxon>
        <taxon>Gunneridae</taxon>
        <taxon>Pentapetalae</taxon>
        <taxon>rosids</taxon>
        <taxon>fabids</taxon>
        <taxon>Fagales</taxon>
        <taxon>Fagaceae</taxon>
        <taxon>Quercus</taxon>
    </lineage>
</organism>
<sequence length="90" mass="10418">MLLEQNEFLRAAKESEINPNRGFGVHYSERLYDSILDIPMPQSIDGEPMILQEPYWSHEPLDMSSKLNNNFEVTKINEDKVLSYYPATAP</sequence>
<dbReference type="Proteomes" id="UP000594261">
    <property type="component" value="Chromosome 10"/>
</dbReference>
<evidence type="ECO:0000313" key="2">
    <source>
        <dbReference type="Proteomes" id="UP000594261"/>
    </source>
</evidence>
<reference evidence="1 2" key="1">
    <citation type="journal article" date="2016" name="G3 (Bethesda)">
        <title>First Draft Assembly and Annotation of the Genome of a California Endemic Oak Quercus lobata Nee (Fagaceae).</title>
        <authorList>
            <person name="Sork V.L."/>
            <person name="Fitz-Gibbon S.T."/>
            <person name="Puiu D."/>
            <person name="Crepeau M."/>
            <person name="Gugger P.F."/>
            <person name="Sherman R."/>
            <person name="Stevens K."/>
            <person name="Langley C.H."/>
            <person name="Pellegrini M."/>
            <person name="Salzberg S.L."/>
        </authorList>
    </citation>
    <scope>NUCLEOTIDE SEQUENCE [LARGE SCALE GENOMIC DNA]</scope>
    <source>
        <strain evidence="1 2">cv. SW786</strain>
    </source>
</reference>
<dbReference type="AlphaFoldDB" id="A0A7N2MQ47"/>
<reference evidence="1" key="2">
    <citation type="submission" date="2021-01" db="UniProtKB">
        <authorList>
            <consortium name="EnsemblPlants"/>
        </authorList>
    </citation>
    <scope>IDENTIFICATION</scope>
</reference>
<evidence type="ECO:0000313" key="1">
    <source>
        <dbReference type="EnsemblPlants" id="QL10p023427:mrna"/>
    </source>
</evidence>
<dbReference type="InParanoid" id="A0A7N2MQ47"/>
<dbReference type="EnsemblPlants" id="QL10p023427:mrna">
    <property type="protein sequence ID" value="QL10p023427:mrna"/>
    <property type="gene ID" value="QL10p023427"/>
</dbReference>
<dbReference type="EMBL" id="LRBV02000010">
    <property type="status" value="NOT_ANNOTATED_CDS"/>
    <property type="molecule type" value="Genomic_DNA"/>
</dbReference>
<name>A0A7N2MQ47_QUELO</name>